<feature type="domain" description="DUF4126" evidence="2">
    <location>
        <begin position="11"/>
        <end position="182"/>
    </location>
</feature>
<evidence type="ECO:0000259" key="2">
    <source>
        <dbReference type="Pfam" id="PF13548"/>
    </source>
</evidence>
<feature type="transmembrane region" description="Helical" evidence="1">
    <location>
        <begin position="52"/>
        <end position="69"/>
    </location>
</feature>
<dbReference type="Proteomes" id="UP000696931">
    <property type="component" value="Unassembled WGS sequence"/>
</dbReference>
<dbReference type="Pfam" id="PF13548">
    <property type="entry name" value="DUF4126"/>
    <property type="match status" value="1"/>
</dbReference>
<comment type="caution">
    <text evidence="3">The sequence shown here is derived from an EMBL/GenBank/DDBJ whole genome shotgun (WGS) entry which is preliminary data.</text>
</comment>
<evidence type="ECO:0000313" key="4">
    <source>
        <dbReference type="Proteomes" id="UP000696931"/>
    </source>
</evidence>
<feature type="transmembrane region" description="Helical" evidence="1">
    <location>
        <begin position="81"/>
        <end position="100"/>
    </location>
</feature>
<reference evidence="3" key="1">
    <citation type="submission" date="2020-07" db="EMBL/GenBank/DDBJ databases">
        <title>Huge and variable diversity of episymbiotic CPR bacteria and DPANN archaea in groundwater ecosystems.</title>
        <authorList>
            <person name="He C.Y."/>
            <person name="Keren R."/>
            <person name="Whittaker M."/>
            <person name="Farag I.F."/>
            <person name="Doudna J."/>
            <person name="Cate J.H.D."/>
            <person name="Banfield J.F."/>
        </authorList>
    </citation>
    <scope>NUCLEOTIDE SEQUENCE</scope>
    <source>
        <strain evidence="3">NC_groundwater_1813_Pr3_B-0.1um_71_17</strain>
    </source>
</reference>
<evidence type="ECO:0000313" key="3">
    <source>
        <dbReference type="EMBL" id="MBI5169686.1"/>
    </source>
</evidence>
<dbReference type="EMBL" id="JACRIW010000063">
    <property type="protein sequence ID" value="MBI5169686.1"/>
    <property type="molecule type" value="Genomic_DNA"/>
</dbReference>
<keyword evidence="1" id="KW-0472">Membrane</keyword>
<evidence type="ECO:0000256" key="1">
    <source>
        <dbReference type="SAM" id="Phobius"/>
    </source>
</evidence>
<organism evidence="3 4">
    <name type="scientific">Eiseniibacteriota bacterium</name>
    <dbReference type="NCBI Taxonomy" id="2212470"/>
    <lineage>
        <taxon>Bacteria</taxon>
        <taxon>Candidatus Eiseniibacteriota</taxon>
    </lineage>
</organism>
<accession>A0A933SE43</accession>
<protein>
    <submittedName>
        <fullName evidence="3">DUF4126 domain-containing protein</fullName>
    </submittedName>
</protein>
<dbReference type="AlphaFoldDB" id="A0A933SE43"/>
<proteinExistence type="predicted"/>
<feature type="transmembrane region" description="Helical" evidence="1">
    <location>
        <begin position="164"/>
        <end position="185"/>
    </location>
</feature>
<dbReference type="InterPro" id="IPR025196">
    <property type="entry name" value="DUF4126"/>
</dbReference>
<feature type="transmembrane region" description="Helical" evidence="1">
    <location>
        <begin position="7"/>
        <end position="32"/>
    </location>
</feature>
<keyword evidence="1" id="KW-0812">Transmembrane</keyword>
<keyword evidence="1" id="KW-1133">Transmembrane helix</keyword>
<sequence>MVDRIDLAQWIALAAALGLASGVRLYAVLLVLGVVGRFDLAPLPPAFAPLEHPVVLGAAVFMVLVELFADKIPLLDSAWDTVHTFVRIPAGAALAAAVFGGGRPEWTIAAGLLGGSLAATSHFAKAGTRAAVNTSPEPFSNFLLSTLEDFGVGALLWLAFAHPWVAIAVVLVCVVLAVLLLRALVKLVASGVRRLFPPRREAAAR</sequence>
<name>A0A933SE43_UNCEI</name>
<gene>
    <name evidence="3" type="ORF">HZA61_09375</name>
</gene>